<keyword evidence="8" id="KW-0378">Hydrolase</keyword>
<comment type="cofactor">
    <cofactor evidence="1">
        <name>Mg(2+)</name>
        <dbReference type="ChEBI" id="CHEBI:18420"/>
    </cofactor>
</comment>
<sequence length="712" mass="80652">MRQRLDDTTTDQRIDTNQQTPMKKGFKFNNKNLSLWTYLAALLWSAVFIFSLQWNLQQNQRMVPERASAQARAAIEKDMIYRSVVSRVGGIYMPVDQGIIPNPYLAHLPDRDVTTTDGRKLTLVNSSYFTRLVHDQEAKMAPDGVRGHTTKENPLRPLNAPDSWELRGLKKLRSGLPEWSEETLIDGKPYLRMIKPRLAKASCMNCHPEEIAAPGEIMGGISVRIPLDELQAQADTRVLNIAGWHGGLWILGMIGLFLGNRLFRIQSEKMQYSALHDILTDLPNRALFMDRLEQRLENAKRHELTGAILFLDLDRFKYINDSLGHSIGDELLKLVAERQRFLLRAEDTVARLGGDEFVILLAELHTDPEITAIEAQNVAEKVLNALAQPYQIGNHTLHSTPSIGIALISPESDDASEILRQADAAMYQAKEYGRNNFRFFLPSMQMLASERLELENALHSAITQNQLVLHYQPKVAISRREEILGAEALIRWQHPTQGLLLPGEFIAIAEESGLILQLGEWVLREACLQIKAWQHRFKGKPFGRISVNISPKQFQQKDFIQQIISTITDTEVDPTGLELELTESSLVEDVHDVRKKMVELKKLGIQISIDDFGTGYSSLAYLKMLPVDVLKIDRSFIRDIGIDPNDDAIVETILAMSWRLGFRAIAEGVETEEQLKFLRARQCDGYQGYLFSRPLVADGFEAILLKSADRRA</sequence>
<dbReference type="FunFam" id="3.30.70.270:FF:000001">
    <property type="entry name" value="Diguanylate cyclase domain protein"/>
    <property type="match status" value="1"/>
</dbReference>
<dbReference type="Pfam" id="PF00990">
    <property type="entry name" value="GGDEF"/>
    <property type="match status" value="1"/>
</dbReference>
<dbReference type="NCBIfam" id="TIGR00254">
    <property type="entry name" value="GGDEF"/>
    <property type="match status" value="1"/>
</dbReference>
<keyword evidence="5" id="KW-0812">Transmembrane</keyword>
<dbReference type="PANTHER" id="PTHR44757:SF2">
    <property type="entry name" value="BIOFILM ARCHITECTURE MAINTENANCE PROTEIN MBAA"/>
    <property type="match status" value="1"/>
</dbReference>
<dbReference type="InterPro" id="IPR035919">
    <property type="entry name" value="EAL_sf"/>
</dbReference>
<evidence type="ECO:0000256" key="2">
    <source>
        <dbReference type="ARBA" id="ARBA00012282"/>
    </source>
</evidence>
<keyword evidence="9" id="KW-1185">Reference proteome</keyword>
<dbReference type="SUPFAM" id="SSF55073">
    <property type="entry name" value="Nucleotide cyclase"/>
    <property type="match status" value="1"/>
</dbReference>
<evidence type="ECO:0000256" key="5">
    <source>
        <dbReference type="SAM" id="Phobius"/>
    </source>
</evidence>
<keyword evidence="3" id="KW-0973">c-di-GMP</keyword>
<comment type="catalytic activity">
    <reaction evidence="4">
        <text>3',3'-c-di-GMP + H2O = 5'-phosphoguanylyl(3'-&gt;5')guanosine + H(+)</text>
        <dbReference type="Rhea" id="RHEA:24902"/>
        <dbReference type="ChEBI" id="CHEBI:15377"/>
        <dbReference type="ChEBI" id="CHEBI:15378"/>
        <dbReference type="ChEBI" id="CHEBI:58754"/>
        <dbReference type="ChEBI" id="CHEBI:58805"/>
        <dbReference type="EC" id="3.1.4.52"/>
    </reaction>
    <physiologicalReaction direction="left-to-right" evidence="4">
        <dbReference type="Rhea" id="RHEA:24903"/>
    </physiologicalReaction>
</comment>
<accession>A0A7Z0VJ72</accession>
<evidence type="ECO:0000259" key="7">
    <source>
        <dbReference type="PROSITE" id="PS50887"/>
    </source>
</evidence>
<gene>
    <name evidence="8" type="primary">gmr_21</name>
    <name evidence="8" type="ORF">CODIS_35770</name>
</gene>
<evidence type="ECO:0000256" key="4">
    <source>
        <dbReference type="ARBA" id="ARBA00051114"/>
    </source>
</evidence>
<dbReference type="GO" id="GO:0071111">
    <property type="term" value="F:cyclic-guanylate-specific phosphodiesterase activity"/>
    <property type="evidence" value="ECO:0007669"/>
    <property type="project" value="UniProtKB-EC"/>
</dbReference>
<feature type="transmembrane region" description="Helical" evidence="5">
    <location>
        <begin position="33"/>
        <end position="54"/>
    </location>
</feature>
<dbReference type="PROSITE" id="PS50883">
    <property type="entry name" value="EAL"/>
    <property type="match status" value="1"/>
</dbReference>
<dbReference type="InterPro" id="IPR029787">
    <property type="entry name" value="Nucleotide_cyclase"/>
</dbReference>
<keyword evidence="5" id="KW-1133">Transmembrane helix</keyword>
<dbReference type="Proteomes" id="UP000094769">
    <property type="component" value="Unassembled WGS sequence"/>
</dbReference>
<dbReference type="Pfam" id="PF00563">
    <property type="entry name" value="EAL"/>
    <property type="match status" value="1"/>
</dbReference>
<dbReference type="SMART" id="SM00267">
    <property type="entry name" value="GGDEF"/>
    <property type="match status" value="1"/>
</dbReference>
<evidence type="ECO:0000313" key="9">
    <source>
        <dbReference type="Proteomes" id="UP000094769"/>
    </source>
</evidence>
<evidence type="ECO:0000256" key="1">
    <source>
        <dbReference type="ARBA" id="ARBA00001946"/>
    </source>
</evidence>
<dbReference type="InterPro" id="IPR052155">
    <property type="entry name" value="Biofilm_reg_signaling"/>
</dbReference>
<dbReference type="InterPro" id="IPR021796">
    <property type="entry name" value="Tll0287-like_dom"/>
</dbReference>
<dbReference type="SMART" id="SM00052">
    <property type="entry name" value="EAL"/>
    <property type="match status" value="1"/>
</dbReference>
<dbReference type="Gene3D" id="3.20.20.450">
    <property type="entry name" value="EAL domain"/>
    <property type="match status" value="1"/>
</dbReference>
<dbReference type="FunFam" id="3.20.20.450:FF:000001">
    <property type="entry name" value="Cyclic di-GMP phosphodiesterase yahA"/>
    <property type="match status" value="1"/>
</dbReference>
<dbReference type="CDD" id="cd01949">
    <property type="entry name" value="GGDEF"/>
    <property type="match status" value="1"/>
</dbReference>
<reference evidence="8 9" key="1">
    <citation type="submission" date="2016-06" db="EMBL/GenBank/DDBJ databases">
        <title>Genome sequence of endosymbiont of Candidatus Endolucinida thiodiazotropha.</title>
        <authorList>
            <person name="Poehlein A."/>
            <person name="Koenig S."/>
            <person name="Heiden S.E."/>
            <person name="Thuermer A."/>
            <person name="Voget S."/>
            <person name="Daniel R."/>
            <person name="Markert S."/>
            <person name="Gros O."/>
            <person name="Schweder T."/>
        </authorList>
    </citation>
    <scope>NUCLEOTIDE SEQUENCE [LARGE SCALE GENOMIC DNA]</scope>
    <source>
        <strain evidence="8 9">COS</strain>
    </source>
</reference>
<feature type="domain" description="GGDEF" evidence="7">
    <location>
        <begin position="304"/>
        <end position="442"/>
    </location>
</feature>
<dbReference type="GO" id="GO:0071732">
    <property type="term" value="P:cellular response to nitric oxide"/>
    <property type="evidence" value="ECO:0007669"/>
    <property type="project" value="UniProtKB-ARBA"/>
</dbReference>
<dbReference type="AlphaFoldDB" id="A0A7Z0VJ72"/>
<dbReference type="RefSeq" id="WP_069127364.1">
    <property type="nucleotide sequence ID" value="NZ_MARB01000025.1"/>
</dbReference>
<dbReference type="Pfam" id="PF11845">
    <property type="entry name" value="Tll0287-like"/>
    <property type="match status" value="1"/>
</dbReference>
<organism evidence="8 9">
    <name type="scientific">Candidatus Thiodiazotropha endolucinida</name>
    <dbReference type="NCBI Taxonomy" id="1655433"/>
    <lineage>
        <taxon>Bacteria</taxon>
        <taxon>Pseudomonadati</taxon>
        <taxon>Pseudomonadota</taxon>
        <taxon>Gammaproteobacteria</taxon>
        <taxon>Chromatiales</taxon>
        <taxon>Sedimenticolaceae</taxon>
        <taxon>Candidatus Thiodiazotropha</taxon>
    </lineage>
</organism>
<proteinExistence type="predicted"/>
<dbReference type="CDD" id="cd01948">
    <property type="entry name" value="EAL"/>
    <property type="match status" value="1"/>
</dbReference>
<dbReference type="Gene3D" id="3.30.70.270">
    <property type="match status" value="1"/>
</dbReference>
<dbReference type="InterPro" id="IPR001633">
    <property type="entry name" value="EAL_dom"/>
</dbReference>
<feature type="domain" description="EAL" evidence="6">
    <location>
        <begin position="451"/>
        <end position="708"/>
    </location>
</feature>
<comment type="caution">
    <text evidence="8">The sequence shown here is derived from an EMBL/GenBank/DDBJ whole genome shotgun (WGS) entry which is preliminary data.</text>
</comment>
<dbReference type="PROSITE" id="PS50887">
    <property type="entry name" value="GGDEF"/>
    <property type="match status" value="1"/>
</dbReference>
<keyword evidence="5" id="KW-0472">Membrane</keyword>
<dbReference type="EMBL" id="MARB01000025">
    <property type="protein sequence ID" value="ODJ86256.1"/>
    <property type="molecule type" value="Genomic_DNA"/>
</dbReference>
<evidence type="ECO:0000259" key="6">
    <source>
        <dbReference type="PROSITE" id="PS50883"/>
    </source>
</evidence>
<evidence type="ECO:0000313" key="8">
    <source>
        <dbReference type="EMBL" id="ODJ86256.1"/>
    </source>
</evidence>
<dbReference type="Gene3D" id="3.30.450.290">
    <property type="match status" value="1"/>
</dbReference>
<evidence type="ECO:0000256" key="3">
    <source>
        <dbReference type="ARBA" id="ARBA00022636"/>
    </source>
</evidence>
<dbReference type="InterPro" id="IPR000160">
    <property type="entry name" value="GGDEF_dom"/>
</dbReference>
<dbReference type="SUPFAM" id="SSF141868">
    <property type="entry name" value="EAL domain-like"/>
    <property type="match status" value="1"/>
</dbReference>
<dbReference type="PANTHER" id="PTHR44757">
    <property type="entry name" value="DIGUANYLATE CYCLASE DGCP"/>
    <property type="match status" value="1"/>
</dbReference>
<name>A0A7Z0VJ72_9GAMM</name>
<dbReference type="EC" id="3.1.4.52" evidence="2"/>
<dbReference type="InterPro" id="IPR043128">
    <property type="entry name" value="Rev_trsase/Diguanyl_cyclase"/>
</dbReference>
<protein>
    <recommendedName>
        <fullName evidence="2">cyclic-guanylate-specific phosphodiesterase</fullName>
        <ecNumber evidence="2">3.1.4.52</ecNumber>
    </recommendedName>
</protein>